<accession>A0ABP8KZV9</accession>
<dbReference type="Proteomes" id="UP001501788">
    <property type="component" value="Unassembled WGS sequence"/>
</dbReference>
<organism evidence="1 2">
    <name type="scientific">Acidovorax lacteus</name>
    <dbReference type="NCBI Taxonomy" id="1924988"/>
    <lineage>
        <taxon>Bacteria</taxon>
        <taxon>Pseudomonadati</taxon>
        <taxon>Pseudomonadota</taxon>
        <taxon>Betaproteobacteria</taxon>
        <taxon>Burkholderiales</taxon>
        <taxon>Comamonadaceae</taxon>
        <taxon>Acidovorax</taxon>
    </lineage>
</organism>
<protein>
    <recommendedName>
        <fullName evidence="3">General secretion pathway protein GspK</fullName>
    </recommendedName>
</protein>
<evidence type="ECO:0000313" key="1">
    <source>
        <dbReference type="EMBL" id="GAA4418972.1"/>
    </source>
</evidence>
<name>A0ABP8KZV9_9BURK</name>
<proteinExistence type="predicted"/>
<evidence type="ECO:0008006" key="3">
    <source>
        <dbReference type="Google" id="ProtNLM"/>
    </source>
</evidence>
<gene>
    <name evidence="1" type="ORF">GCM10023090_04550</name>
</gene>
<comment type="caution">
    <text evidence="1">The sequence shown here is derived from an EMBL/GenBank/DDBJ whole genome shotgun (WGS) entry which is preliminary data.</text>
</comment>
<sequence>MSPAHARGLALIAVLWIVAALSIAASGLVNTARQEIRHTARQHASVQSLATADAAVRLVLRDLVVAPEKPAATRDVEVAWAGQTVAVQVQPLNGLVDLNHAPVPLLAALFQHAGGVPPSAAEALAVALEAYRKRPDAQGRAVGLDAPEDLLQLPGFPFDLYVSIRPLVSTALSGAGLVNALAAPPEVLLALAQGDAAAVQQIVQTRATAGQTTDTTRLNPAFVGNTPSRAYMLTARVPVDSDAELHRVWIVSLAAAGRNGLPWQVIEQYQRLHRPPIR</sequence>
<evidence type="ECO:0000313" key="2">
    <source>
        <dbReference type="Proteomes" id="UP001501788"/>
    </source>
</evidence>
<dbReference type="EMBL" id="BAABEX010000004">
    <property type="protein sequence ID" value="GAA4418972.1"/>
    <property type="molecule type" value="Genomic_DNA"/>
</dbReference>
<reference evidence="2" key="1">
    <citation type="journal article" date="2019" name="Int. J. Syst. Evol. Microbiol.">
        <title>The Global Catalogue of Microorganisms (GCM) 10K type strain sequencing project: providing services to taxonomists for standard genome sequencing and annotation.</title>
        <authorList>
            <consortium name="The Broad Institute Genomics Platform"/>
            <consortium name="The Broad Institute Genome Sequencing Center for Infectious Disease"/>
            <person name="Wu L."/>
            <person name="Ma J."/>
        </authorList>
    </citation>
    <scope>NUCLEOTIDE SEQUENCE [LARGE SCALE GENOMIC DNA]</scope>
    <source>
        <strain evidence="2">JCM 31890</strain>
    </source>
</reference>
<keyword evidence="2" id="KW-1185">Reference proteome</keyword>